<organism evidence="2 3">
    <name type="scientific">Conyzicola nivalis</name>
    <dbReference type="NCBI Taxonomy" id="1477021"/>
    <lineage>
        <taxon>Bacteria</taxon>
        <taxon>Bacillati</taxon>
        <taxon>Actinomycetota</taxon>
        <taxon>Actinomycetes</taxon>
        <taxon>Micrococcales</taxon>
        <taxon>Microbacteriaceae</taxon>
        <taxon>Conyzicola</taxon>
    </lineage>
</organism>
<keyword evidence="3" id="KW-1185">Reference proteome</keyword>
<dbReference type="EMBL" id="JBEPSJ010000001">
    <property type="protein sequence ID" value="MET4581082.1"/>
    <property type="molecule type" value="Genomic_DNA"/>
</dbReference>
<protein>
    <submittedName>
        <fullName evidence="2">Uncharacterized protein</fullName>
    </submittedName>
</protein>
<reference evidence="2 3" key="1">
    <citation type="submission" date="2024-06" db="EMBL/GenBank/DDBJ databases">
        <title>Sorghum-associated microbial communities from plants grown in Nebraska, USA.</title>
        <authorList>
            <person name="Schachtman D."/>
        </authorList>
    </citation>
    <scope>NUCLEOTIDE SEQUENCE [LARGE SCALE GENOMIC DNA]</scope>
    <source>
        <strain evidence="2 3">2857</strain>
    </source>
</reference>
<dbReference type="Proteomes" id="UP001549257">
    <property type="component" value="Unassembled WGS sequence"/>
</dbReference>
<comment type="caution">
    <text evidence="2">The sequence shown here is derived from an EMBL/GenBank/DDBJ whole genome shotgun (WGS) entry which is preliminary data.</text>
</comment>
<sequence>MAEHWIAFHRPGDGDLTGYLDPVDDSAFVPLNLIGHPLGEAGTRTEAESVLADRGLTSLANYWWARAPRPMPQSGLDLRAPEDDWEWRRFVIVDLDKSTCTVRLALPEPEEEEATAEVSLPADDVLRIGPPHRD</sequence>
<evidence type="ECO:0000313" key="2">
    <source>
        <dbReference type="EMBL" id="MET4581082.1"/>
    </source>
</evidence>
<name>A0ABV2QKP0_9MICO</name>
<dbReference type="RefSeq" id="WP_354023273.1">
    <property type="nucleotide sequence ID" value="NZ_JBEPSJ010000001.1"/>
</dbReference>
<evidence type="ECO:0000256" key="1">
    <source>
        <dbReference type="SAM" id="MobiDB-lite"/>
    </source>
</evidence>
<proteinExistence type="predicted"/>
<gene>
    <name evidence="2" type="ORF">ABIE21_000572</name>
</gene>
<feature type="region of interest" description="Disordered" evidence="1">
    <location>
        <begin position="108"/>
        <end position="134"/>
    </location>
</feature>
<accession>A0ABV2QKP0</accession>
<evidence type="ECO:0000313" key="3">
    <source>
        <dbReference type="Proteomes" id="UP001549257"/>
    </source>
</evidence>